<dbReference type="STRING" id="1641165.XM38_06770"/>
<accession>A0A1Z3HRG9</accession>
<proteinExistence type="predicted"/>
<dbReference type="AlphaFoldDB" id="A0A1Z3HRG9"/>
<evidence type="ECO:0000313" key="3">
    <source>
        <dbReference type="Proteomes" id="UP000191901"/>
    </source>
</evidence>
<sequence>MKLSHKEAQIEADRMHDVLLLLDHLAMREEATIKIILDCLYDIGSIYLINQRTKVRPLKGLLNGIARLSKPAFRFFALRWFQSTCPQLIANWLHAQVKFGTPSQDDTNTIEIVHVQDTLPERVQQQATEIKTLRTRIKWLTGALISIAALWGSTLMLGR</sequence>
<keyword evidence="3" id="KW-1185">Reference proteome</keyword>
<feature type="transmembrane region" description="Helical" evidence="1">
    <location>
        <begin position="139"/>
        <end position="158"/>
    </location>
</feature>
<organism evidence="2 3">
    <name type="scientific">Halomicronema hongdechloris C2206</name>
    <dbReference type="NCBI Taxonomy" id="1641165"/>
    <lineage>
        <taxon>Bacteria</taxon>
        <taxon>Bacillati</taxon>
        <taxon>Cyanobacteriota</taxon>
        <taxon>Cyanophyceae</taxon>
        <taxon>Nodosilineales</taxon>
        <taxon>Nodosilineaceae</taxon>
        <taxon>Halomicronema</taxon>
    </lineage>
</organism>
<dbReference type="RefSeq" id="WP_187329460.1">
    <property type="nucleotide sequence ID" value="NZ_CP021983.2"/>
</dbReference>
<protein>
    <submittedName>
        <fullName evidence="2">Uncharacterized protein</fullName>
    </submittedName>
</protein>
<keyword evidence="1" id="KW-1133">Transmembrane helix</keyword>
<gene>
    <name evidence="2" type="ORF">XM38_038060</name>
</gene>
<evidence type="ECO:0000256" key="1">
    <source>
        <dbReference type="SAM" id="Phobius"/>
    </source>
</evidence>
<evidence type="ECO:0000313" key="2">
    <source>
        <dbReference type="EMBL" id="ASC72846.1"/>
    </source>
</evidence>
<name>A0A1Z3HRG9_9CYAN</name>
<keyword evidence="1" id="KW-0472">Membrane</keyword>
<dbReference type="Proteomes" id="UP000191901">
    <property type="component" value="Chromosome"/>
</dbReference>
<reference evidence="2 3" key="1">
    <citation type="journal article" date="2016" name="Biochim. Biophys. Acta">
        <title>Characterization of red-shifted phycobilisomes isolated from the chlorophyll f-containing cyanobacterium Halomicronema hongdechloris.</title>
        <authorList>
            <person name="Li Y."/>
            <person name="Lin Y."/>
            <person name="Garvey C.J."/>
            <person name="Birch D."/>
            <person name="Corkery R.W."/>
            <person name="Loughlin P.C."/>
            <person name="Scheer H."/>
            <person name="Willows R.D."/>
            <person name="Chen M."/>
        </authorList>
    </citation>
    <scope>NUCLEOTIDE SEQUENCE [LARGE SCALE GENOMIC DNA]</scope>
    <source>
        <strain evidence="2 3">C2206</strain>
    </source>
</reference>
<dbReference type="KEGG" id="hhg:XM38_038060"/>
<keyword evidence="1" id="KW-0812">Transmembrane</keyword>
<dbReference type="EMBL" id="CP021983">
    <property type="protein sequence ID" value="ASC72846.1"/>
    <property type="molecule type" value="Genomic_DNA"/>
</dbReference>